<dbReference type="EMBL" id="CM007894">
    <property type="protein sequence ID" value="OTG24372.1"/>
    <property type="molecule type" value="Genomic_DNA"/>
</dbReference>
<evidence type="ECO:0000313" key="1">
    <source>
        <dbReference type="EMBL" id="OTG24372.1"/>
    </source>
</evidence>
<dbReference type="InParanoid" id="A0A251UNP3"/>
<organism evidence="1 2">
    <name type="scientific">Helianthus annuus</name>
    <name type="common">Common sunflower</name>
    <dbReference type="NCBI Taxonomy" id="4232"/>
    <lineage>
        <taxon>Eukaryota</taxon>
        <taxon>Viridiplantae</taxon>
        <taxon>Streptophyta</taxon>
        <taxon>Embryophyta</taxon>
        <taxon>Tracheophyta</taxon>
        <taxon>Spermatophyta</taxon>
        <taxon>Magnoliopsida</taxon>
        <taxon>eudicotyledons</taxon>
        <taxon>Gunneridae</taxon>
        <taxon>Pentapetalae</taxon>
        <taxon>asterids</taxon>
        <taxon>campanulids</taxon>
        <taxon>Asterales</taxon>
        <taxon>Asteraceae</taxon>
        <taxon>Asteroideae</taxon>
        <taxon>Heliantheae alliance</taxon>
        <taxon>Heliantheae</taxon>
        <taxon>Helianthus</taxon>
    </lineage>
</organism>
<dbReference type="Proteomes" id="UP000215914">
    <property type="component" value="Chromosome 5"/>
</dbReference>
<protein>
    <submittedName>
        <fullName evidence="1">Uncharacterized protein</fullName>
    </submittedName>
</protein>
<sequence>MTEAFPFNSPFETEIFPACTSETPFPLVLGEVKEVPKSCEISYRDDGLFF</sequence>
<gene>
    <name evidence="1" type="ORF">HannXRQ_Chr05g0135981</name>
</gene>
<dbReference type="AlphaFoldDB" id="A0A251UNP3"/>
<evidence type="ECO:0000313" key="2">
    <source>
        <dbReference type="Proteomes" id="UP000215914"/>
    </source>
</evidence>
<reference evidence="2" key="1">
    <citation type="journal article" date="2017" name="Nature">
        <title>The sunflower genome provides insights into oil metabolism, flowering and Asterid evolution.</title>
        <authorList>
            <person name="Badouin H."/>
            <person name="Gouzy J."/>
            <person name="Grassa C.J."/>
            <person name="Murat F."/>
            <person name="Staton S.E."/>
            <person name="Cottret L."/>
            <person name="Lelandais-Briere C."/>
            <person name="Owens G.L."/>
            <person name="Carrere S."/>
            <person name="Mayjonade B."/>
            <person name="Legrand L."/>
            <person name="Gill N."/>
            <person name="Kane N.C."/>
            <person name="Bowers J.E."/>
            <person name="Hubner S."/>
            <person name="Bellec A."/>
            <person name="Berard A."/>
            <person name="Berges H."/>
            <person name="Blanchet N."/>
            <person name="Boniface M.C."/>
            <person name="Brunel D."/>
            <person name="Catrice O."/>
            <person name="Chaidir N."/>
            <person name="Claudel C."/>
            <person name="Donnadieu C."/>
            <person name="Faraut T."/>
            <person name="Fievet G."/>
            <person name="Helmstetter N."/>
            <person name="King M."/>
            <person name="Knapp S.J."/>
            <person name="Lai Z."/>
            <person name="Le Paslier M.C."/>
            <person name="Lippi Y."/>
            <person name="Lorenzon L."/>
            <person name="Mandel J.R."/>
            <person name="Marage G."/>
            <person name="Marchand G."/>
            <person name="Marquand E."/>
            <person name="Bret-Mestries E."/>
            <person name="Morien E."/>
            <person name="Nambeesan S."/>
            <person name="Nguyen T."/>
            <person name="Pegot-Espagnet P."/>
            <person name="Pouilly N."/>
            <person name="Raftis F."/>
            <person name="Sallet E."/>
            <person name="Schiex T."/>
            <person name="Thomas J."/>
            <person name="Vandecasteele C."/>
            <person name="Vares D."/>
            <person name="Vear F."/>
            <person name="Vautrin S."/>
            <person name="Crespi M."/>
            <person name="Mangin B."/>
            <person name="Burke J.M."/>
            <person name="Salse J."/>
            <person name="Munos S."/>
            <person name="Vincourt P."/>
            <person name="Rieseberg L.H."/>
            <person name="Langlade N.B."/>
        </authorList>
    </citation>
    <scope>NUCLEOTIDE SEQUENCE [LARGE SCALE GENOMIC DNA]</scope>
    <source>
        <strain evidence="2">cv. SF193</strain>
    </source>
</reference>
<keyword evidence="2" id="KW-1185">Reference proteome</keyword>
<accession>A0A251UNP3</accession>
<proteinExistence type="predicted"/>
<name>A0A251UNP3_HELAN</name>